<protein>
    <submittedName>
        <fullName evidence="7">Iron uptake system component EfeO/high-affinity iron transporter</fullName>
    </submittedName>
</protein>
<dbReference type="EMBL" id="FTOG01000003">
    <property type="protein sequence ID" value="SIS66517.1"/>
    <property type="molecule type" value="Genomic_DNA"/>
</dbReference>
<gene>
    <name evidence="7" type="ORF">SAMN05421580_103113</name>
</gene>
<name>A0A1N7KYA2_9RHOB</name>
<dbReference type="STRING" id="453582.SAMN05421580_103113"/>
<dbReference type="InterPro" id="IPR038352">
    <property type="entry name" value="Imelysin_sf"/>
</dbReference>
<dbReference type="InterPro" id="IPR034981">
    <property type="entry name" value="Imelysin-like_EfeO/Algp7"/>
</dbReference>
<keyword evidence="8" id="KW-1185">Reference proteome</keyword>
<dbReference type="RefSeq" id="WP_076484127.1">
    <property type="nucleotide sequence ID" value="NZ_FTOG01000003.1"/>
</dbReference>
<evidence type="ECO:0000259" key="6">
    <source>
        <dbReference type="Pfam" id="PF13473"/>
    </source>
</evidence>
<comment type="similarity">
    <text evidence="2">Belongs to the EfeM/EfeO family.</text>
</comment>
<evidence type="ECO:0000256" key="4">
    <source>
        <dbReference type="SAM" id="Phobius"/>
    </source>
</evidence>
<keyword evidence="4" id="KW-0472">Membrane</keyword>
<evidence type="ECO:0000313" key="7">
    <source>
        <dbReference type="EMBL" id="SIS66517.1"/>
    </source>
</evidence>
<dbReference type="Gene3D" id="1.20.1420.20">
    <property type="entry name" value="M75 peptidase, HXXE motif"/>
    <property type="match status" value="1"/>
</dbReference>
<evidence type="ECO:0000256" key="1">
    <source>
        <dbReference type="ARBA" id="ARBA00004418"/>
    </source>
</evidence>
<feature type="domain" description="EfeO-type cupredoxin-like" evidence="6">
    <location>
        <begin position="42"/>
        <end position="128"/>
    </location>
</feature>
<keyword evidence="4" id="KW-1133">Transmembrane helix</keyword>
<feature type="domain" description="Imelysin-like" evidence="5">
    <location>
        <begin position="159"/>
        <end position="351"/>
    </location>
</feature>
<evidence type="ECO:0000256" key="2">
    <source>
        <dbReference type="ARBA" id="ARBA00005989"/>
    </source>
</evidence>
<dbReference type="Proteomes" id="UP000186221">
    <property type="component" value="Unassembled WGS sequence"/>
</dbReference>
<comment type="subcellular location">
    <subcellularLocation>
        <location evidence="1">Periplasm</location>
    </subcellularLocation>
</comment>
<reference evidence="8" key="1">
    <citation type="submission" date="2017-01" db="EMBL/GenBank/DDBJ databases">
        <authorList>
            <person name="Varghese N."/>
            <person name="Submissions S."/>
        </authorList>
    </citation>
    <scope>NUCLEOTIDE SEQUENCE [LARGE SCALE GENOMIC DNA]</scope>
    <source>
        <strain evidence="8">DSM 19945</strain>
    </source>
</reference>
<keyword evidence="3" id="KW-0732">Signal</keyword>
<dbReference type="PANTHER" id="PTHR39192:SF1">
    <property type="entry name" value="IRON UPTAKE SYSTEM COMPONENT EFEO"/>
    <property type="match status" value="1"/>
</dbReference>
<dbReference type="Pfam" id="PF13473">
    <property type="entry name" value="Cupredoxin_1"/>
    <property type="match status" value="1"/>
</dbReference>
<dbReference type="OrthoDB" id="7348379at2"/>
<sequence>MTTSEQQAPSSKLSNTLIAAGVIATMGGIGIFWSVSAGINPVTDDATVITVDGNTCAPFALELPAGKTTFQIINASDRPLEWEILDGVMVVAERENIAPGFSASLTEVLKPGSYEITCGLLSSPRGSLEVLPTAASEAARTAPPVAEFVGPLAERKVQLMRAGSKFAKSTKALHAALVTGDLDGAKTAWLSAAQDWARLGPVSLRAADLTNRIAPHPEMLVDGETDLGFIGLTRIEYALFAQGSAAGLAPLADALVEDASALQARIKALKAAPADMAADAAKQASILAEGQIAAGLSRHAGADAALLGAALDGLKRSMAAELPLIAGADAALGQAIEAAFGAAEQIVTATPYDPVASATAFGALADALSRVNRALSLEI</sequence>
<dbReference type="Pfam" id="PF09375">
    <property type="entry name" value="Peptidase_M75"/>
    <property type="match status" value="1"/>
</dbReference>
<accession>A0A1N7KYA2</accession>
<dbReference type="InterPro" id="IPR028096">
    <property type="entry name" value="EfeO_Cupredoxin"/>
</dbReference>
<dbReference type="GO" id="GO:0042597">
    <property type="term" value="C:periplasmic space"/>
    <property type="evidence" value="ECO:0007669"/>
    <property type="project" value="UniProtKB-SubCell"/>
</dbReference>
<dbReference type="PANTHER" id="PTHR39192">
    <property type="entry name" value="IRON UPTAKE SYSTEM COMPONENT EFEO"/>
    <property type="match status" value="1"/>
</dbReference>
<feature type="transmembrane region" description="Helical" evidence="4">
    <location>
        <begin position="12"/>
        <end position="33"/>
    </location>
</feature>
<dbReference type="InterPro" id="IPR018976">
    <property type="entry name" value="Imelysin-like"/>
</dbReference>
<dbReference type="CDD" id="cd14656">
    <property type="entry name" value="Imelysin-like_EfeO"/>
    <property type="match status" value="1"/>
</dbReference>
<dbReference type="AlphaFoldDB" id="A0A1N7KYA2"/>
<evidence type="ECO:0000313" key="8">
    <source>
        <dbReference type="Proteomes" id="UP000186221"/>
    </source>
</evidence>
<organism evidence="7 8">
    <name type="scientific">Rhodobacter aestuarii</name>
    <dbReference type="NCBI Taxonomy" id="453582"/>
    <lineage>
        <taxon>Bacteria</taxon>
        <taxon>Pseudomonadati</taxon>
        <taxon>Pseudomonadota</taxon>
        <taxon>Alphaproteobacteria</taxon>
        <taxon>Rhodobacterales</taxon>
        <taxon>Rhodobacter group</taxon>
        <taxon>Rhodobacter</taxon>
    </lineage>
</organism>
<evidence type="ECO:0000256" key="3">
    <source>
        <dbReference type="ARBA" id="ARBA00022729"/>
    </source>
</evidence>
<evidence type="ECO:0000259" key="5">
    <source>
        <dbReference type="Pfam" id="PF09375"/>
    </source>
</evidence>
<proteinExistence type="inferred from homology"/>
<keyword evidence="4" id="KW-0812">Transmembrane</keyword>
<dbReference type="InterPro" id="IPR050894">
    <property type="entry name" value="EfeM/EfeO_iron_uptake"/>
</dbReference>